<reference evidence="1 2" key="1">
    <citation type="journal article" date="2005" name="Science">
        <title>Comparative genomics of trypanosomatid parasitic protozoa.</title>
        <authorList>
            <person name="El-Sayed N.M."/>
            <person name="Myler P.J."/>
            <person name="Blandin G."/>
            <person name="Berriman M."/>
            <person name="Crabtree J."/>
            <person name="Aggarwal G."/>
            <person name="Caler E."/>
            <person name="Renauld H."/>
            <person name="Worthey E.A."/>
            <person name="Hertz-Fowler C."/>
            <person name="Ghedin E."/>
            <person name="Peacock C."/>
            <person name="Bartholomeu D.C."/>
            <person name="Haas B.J."/>
            <person name="Tran A.N."/>
            <person name="Wortman J.R."/>
            <person name="Alsmark U.C."/>
            <person name="Angiuoli S."/>
            <person name="Anupama A."/>
            <person name="Badger J."/>
            <person name="Bringaud F."/>
            <person name="Cadag E."/>
            <person name="Carlton J.M."/>
            <person name="Cerqueira G.C."/>
            <person name="Creasy T."/>
            <person name="Delcher A.L."/>
            <person name="Djikeng A."/>
            <person name="Embley T.M."/>
            <person name="Hauser C."/>
            <person name="Ivens A.C."/>
            <person name="Kummerfeld S.K."/>
            <person name="Pereira-Leal J.B."/>
            <person name="Nilsson D."/>
            <person name="Peterson J."/>
            <person name="Salzberg S.L."/>
            <person name="Shallom J."/>
            <person name="Silva J.C."/>
            <person name="Sundaram J."/>
            <person name="Westenberger S."/>
            <person name="White O."/>
            <person name="Melville S.E."/>
            <person name="Donelson J.E."/>
            <person name="Andersson B."/>
            <person name="Stuart K.D."/>
            <person name="Hall N."/>
        </authorList>
    </citation>
    <scope>NUCLEOTIDE SEQUENCE [LARGE SCALE GENOMIC DNA]</scope>
    <source>
        <strain evidence="1 2">927/4 GUTat10.1</strain>
    </source>
</reference>
<dbReference type="GeneID" id="3660010"/>
<accession>Q38F41</accession>
<evidence type="ECO:0000313" key="1">
    <source>
        <dbReference type="EMBL" id="EAN76579.1"/>
    </source>
</evidence>
<dbReference type="EMBL" id="CM000207">
    <property type="protein sequence ID" value="EAN76579.1"/>
    <property type="molecule type" value="Genomic_DNA"/>
</dbReference>
<gene>
    <name evidence="1" type="ORF">Tb09.160.3640</name>
</gene>
<dbReference type="AlphaFoldDB" id="Q38F41"/>
<dbReference type="InParanoid" id="Q38F41"/>
<keyword evidence="2" id="KW-1185">Reference proteome</keyword>
<dbReference type="KEGG" id="tbr:Tb09.160.3640"/>
<dbReference type="RefSeq" id="XP_024498440.1">
    <property type="nucleotide sequence ID" value="XM_024642653.1"/>
</dbReference>
<evidence type="ECO:0000313" key="2">
    <source>
        <dbReference type="Proteomes" id="UP000008524"/>
    </source>
</evidence>
<organism evidence="1 2">
    <name type="scientific">Trypanosoma brucei brucei (strain 927/4 GUTat10.1)</name>
    <dbReference type="NCBI Taxonomy" id="185431"/>
    <lineage>
        <taxon>Eukaryota</taxon>
        <taxon>Discoba</taxon>
        <taxon>Euglenozoa</taxon>
        <taxon>Kinetoplastea</taxon>
        <taxon>Metakinetoplastina</taxon>
        <taxon>Trypanosomatida</taxon>
        <taxon>Trypanosomatidae</taxon>
        <taxon>Trypanosoma</taxon>
    </lineage>
</organism>
<dbReference type="PaxDb" id="5691-EAN76579"/>
<name>Q38F41_TRYB2</name>
<proteinExistence type="predicted"/>
<reference evidence="1 2" key="2">
    <citation type="journal article" date="2005" name="Science">
        <title>The genome of the African trypanosome Trypanosoma brucei.</title>
        <authorList>
            <person name="Berriman M."/>
            <person name="Ghedin E."/>
            <person name="Hertz-Fowler C."/>
            <person name="Blandin G."/>
            <person name="Renauld H."/>
            <person name="Bartholomeu D.C."/>
            <person name="Lennard N.J."/>
            <person name="Caler E."/>
            <person name="Hamlin N.E."/>
            <person name="Haas B."/>
            <person name="Bohme U."/>
            <person name="Hannick L."/>
            <person name="Aslett M.A."/>
            <person name="Shallom J."/>
            <person name="Marcello L."/>
            <person name="Hou L."/>
            <person name="Wickstead B."/>
            <person name="Alsmark U.C."/>
            <person name="Arrowsmith C."/>
            <person name="Atkin R.J."/>
            <person name="Barron A.J."/>
            <person name="Bringaud F."/>
            <person name="Brooks K."/>
            <person name="Carrington M."/>
            <person name="Cherevach I."/>
            <person name="Chillingworth T.J."/>
            <person name="Churcher C."/>
            <person name="Clark L.N."/>
            <person name="Corton C.H."/>
            <person name="Cronin A."/>
            <person name="Davies R.M."/>
            <person name="Doggett J."/>
            <person name="Djikeng A."/>
            <person name="Feldblyum T."/>
            <person name="Field M.C."/>
            <person name="Fraser A."/>
            <person name="Goodhead I."/>
            <person name="Hance Z."/>
            <person name="Harper D."/>
            <person name="Harris B.R."/>
            <person name="Hauser H."/>
            <person name="Hostetler J."/>
            <person name="Ivens A."/>
            <person name="Jagels K."/>
            <person name="Johnson D."/>
            <person name="Johnson J."/>
            <person name="Jones K."/>
            <person name="Kerhornou A.X."/>
            <person name="Koo H."/>
            <person name="Larke N."/>
            <person name="Landfear S."/>
            <person name="Larkin C."/>
            <person name="Leech V."/>
            <person name="Line A."/>
            <person name="Lord A."/>
            <person name="Macleod A."/>
            <person name="Mooney P.J."/>
            <person name="Moule S."/>
            <person name="Martin D.M."/>
            <person name="Morgan G.W."/>
            <person name="Mungall K."/>
            <person name="Norbertczak H."/>
            <person name="Ormond D."/>
            <person name="Pai G."/>
            <person name="Peacock C.S."/>
            <person name="Peterson J."/>
            <person name="Quail M.A."/>
            <person name="Rabbinowitsch E."/>
            <person name="Rajandream M.A."/>
            <person name="Reitter C."/>
            <person name="Salzberg S.L."/>
            <person name="Sanders M."/>
            <person name="Schobel S."/>
            <person name="Sharp S."/>
            <person name="Simmonds M."/>
            <person name="Simpson A.J."/>
            <person name="Tallon L."/>
            <person name="Turner C.M."/>
            <person name="Tait A."/>
            <person name="Tivey A.R."/>
            <person name="Van Aken S."/>
            <person name="Walker D."/>
            <person name="Wanless D."/>
            <person name="Wang S."/>
            <person name="White B."/>
            <person name="White O."/>
            <person name="Whitehead S."/>
            <person name="Woodward J."/>
            <person name="Wortman J."/>
            <person name="Adams M.D."/>
            <person name="Embley T.M."/>
            <person name="Gull K."/>
            <person name="Ullu E."/>
            <person name="Barry J.D."/>
            <person name="Fairlamb A.H."/>
            <person name="Opperdoes F."/>
            <person name="Barrell B.G."/>
            <person name="Donelson J.E."/>
            <person name="Hall N."/>
            <person name="Fraser C.M."/>
            <person name="Melville S.E."/>
            <person name="El-Sayed N.M."/>
        </authorList>
    </citation>
    <scope>NUCLEOTIDE SEQUENCE [LARGE SCALE GENOMIC DNA]</scope>
    <source>
        <strain evidence="1 2">927/4 GUTat10.1</strain>
    </source>
</reference>
<dbReference type="Proteomes" id="UP000008524">
    <property type="component" value="Chromosome 9"/>
</dbReference>
<sequence>MGMSTQVDLAPSFNVISPLPKRFYGVALCNIR</sequence>
<protein>
    <submittedName>
        <fullName evidence="1">Uncharacterized protein</fullName>
    </submittedName>
</protein>